<proteinExistence type="predicted"/>
<protein>
    <submittedName>
        <fullName evidence="3">Transglycosylase</fullName>
    </submittedName>
</protein>
<gene>
    <name evidence="3" type="ORF">GPA26_23990</name>
</gene>
<keyword evidence="1 2" id="KW-0732">Signal</keyword>
<organism evidence="3 4">
    <name type="scientific">Aromatoleum petrolei</name>
    <dbReference type="NCBI Taxonomy" id="76116"/>
    <lineage>
        <taxon>Bacteria</taxon>
        <taxon>Pseudomonadati</taxon>
        <taxon>Pseudomonadota</taxon>
        <taxon>Betaproteobacteria</taxon>
        <taxon>Rhodocyclales</taxon>
        <taxon>Rhodocyclaceae</taxon>
        <taxon>Aromatoleum</taxon>
    </lineage>
</organism>
<dbReference type="InterPro" id="IPR008939">
    <property type="entry name" value="Lytic_TGlycosylase_superhlx_U"/>
</dbReference>
<feature type="signal peptide" evidence="2">
    <location>
        <begin position="1"/>
        <end position="22"/>
    </location>
</feature>
<comment type="caution">
    <text evidence="3">The sequence shown here is derived from an EMBL/GenBank/DDBJ whole genome shotgun (WGS) entry which is preliminary data.</text>
</comment>
<evidence type="ECO:0000313" key="3">
    <source>
        <dbReference type="EMBL" id="NMF91525.1"/>
    </source>
</evidence>
<feature type="non-terminal residue" evidence="3">
    <location>
        <position position="72"/>
    </location>
</feature>
<accession>A0ABX1MW79</accession>
<dbReference type="Proteomes" id="UP000652074">
    <property type="component" value="Unassembled WGS sequence"/>
</dbReference>
<evidence type="ECO:0000256" key="2">
    <source>
        <dbReference type="SAM" id="SignalP"/>
    </source>
</evidence>
<feature type="chain" id="PRO_5047268877" evidence="2">
    <location>
        <begin position="23"/>
        <end position="72"/>
    </location>
</feature>
<evidence type="ECO:0000256" key="1">
    <source>
        <dbReference type="ARBA" id="ARBA00022729"/>
    </source>
</evidence>
<keyword evidence="4" id="KW-1185">Reference proteome</keyword>
<name>A0ABX1MW79_9RHOO</name>
<dbReference type="SUPFAM" id="SSF48435">
    <property type="entry name" value="Bacterial muramidases"/>
    <property type="match status" value="1"/>
</dbReference>
<sequence length="72" mass="8012">MAKGLWAALAFVLAGLTQGAHGQDGDDRILAAREALRTGDRATLERLAAEREPHVLDLYVRYWRLTNILARP</sequence>
<reference evidence="3 4" key="1">
    <citation type="submission" date="2019-12" db="EMBL/GenBank/DDBJ databases">
        <title>Comparative genomics gives insights into the taxonomy of the Azoarcus-Aromatoleum group and reveals separate origins of nif in the plant-associated Azoarcus and non-plant-associated Aromatoleum sub-groups.</title>
        <authorList>
            <person name="Lafos M."/>
            <person name="Maluk M."/>
            <person name="Batista M."/>
            <person name="Junghare M."/>
            <person name="Carmona M."/>
            <person name="Faoro H."/>
            <person name="Cruz L.M."/>
            <person name="Battistoni F."/>
            <person name="De Souza E."/>
            <person name="Pedrosa F."/>
            <person name="Chen W.-M."/>
            <person name="Poole P.S."/>
            <person name="Dixon R.A."/>
            <person name="James E.K."/>
        </authorList>
    </citation>
    <scope>NUCLEOTIDE SEQUENCE [LARGE SCALE GENOMIC DNA]</scope>
    <source>
        <strain evidence="3 4">ToN1</strain>
    </source>
</reference>
<evidence type="ECO:0000313" key="4">
    <source>
        <dbReference type="Proteomes" id="UP000652074"/>
    </source>
</evidence>
<dbReference type="EMBL" id="WTVR01000093">
    <property type="protein sequence ID" value="NMF91525.1"/>
    <property type="molecule type" value="Genomic_DNA"/>
</dbReference>